<feature type="domain" description="MIP18 family-like" evidence="1">
    <location>
        <begin position="5"/>
        <end position="70"/>
    </location>
</feature>
<comment type="caution">
    <text evidence="2">The sequence shown here is derived from an EMBL/GenBank/DDBJ whole genome shotgun (WGS) entry which is preliminary data.</text>
</comment>
<keyword evidence="3" id="KW-1185">Reference proteome</keyword>
<dbReference type="RefSeq" id="WP_332082799.1">
    <property type="nucleotide sequence ID" value="NZ_JAZHYN010000057.1"/>
</dbReference>
<evidence type="ECO:0000313" key="3">
    <source>
        <dbReference type="Proteomes" id="UP001350748"/>
    </source>
</evidence>
<dbReference type="Proteomes" id="UP001350748">
    <property type="component" value="Unassembled WGS sequence"/>
</dbReference>
<dbReference type="SUPFAM" id="SSF117916">
    <property type="entry name" value="Fe-S cluster assembly (FSCA) domain-like"/>
    <property type="match status" value="1"/>
</dbReference>
<proteinExistence type="predicted"/>
<dbReference type="Pfam" id="PF01883">
    <property type="entry name" value="FeS_assembly_P"/>
    <property type="match status" value="1"/>
</dbReference>
<dbReference type="InterPro" id="IPR002744">
    <property type="entry name" value="MIP18-like"/>
</dbReference>
<dbReference type="InterPro" id="IPR034904">
    <property type="entry name" value="FSCA_dom_sf"/>
</dbReference>
<name>A0ABU7XK53_9HYPH</name>
<sequence>MATESDILKALEGLHGPGGAPLAGAVSGVNLSGPKAFVSLVGDPAQKEGWEAARAAAERALKGVPGVEQAIVTLTAER</sequence>
<evidence type="ECO:0000313" key="2">
    <source>
        <dbReference type="EMBL" id="MEF3367759.1"/>
    </source>
</evidence>
<evidence type="ECO:0000259" key="1">
    <source>
        <dbReference type="Pfam" id="PF01883"/>
    </source>
</evidence>
<protein>
    <submittedName>
        <fullName evidence="2">Iron-sulfur cluster assembly protein</fullName>
    </submittedName>
</protein>
<accession>A0ABU7XK53</accession>
<gene>
    <name evidence="2" type="ORF">V3H18_14585</name>
</gene>
<feature type="non-terminal residue" evidence="2">
    <location>
        <position position="78"/>
    </location>
</feature>
<organism evidence="2 3">
    <name type="scientific">Methylocystis borbori</name>
    <dbReference type="NCBI Taxonomy" id="3118750"/>
    <lineage>
        <taxon>Bacteria</taxon>
        <taxon>Pseudomonadati</taxon>
        <taxon>Pseudomonadota</taxon>
        <taxon>Alphaproteobacteria</taxon>
        <taxon>Hyphomicrobiales</taxon>
        <taxon>Methylocystaceae</taxon>
        <taxon>Methylocystis</taxon>
    </lineage>
</organism>
<reference evidence="2 3" key="1">
    <citation type="submission" date="2024-02" db="EMBL/GenBank/DDBJ databases">
        <authorList>
            <person name="Grouzdev D."/>
        </authorList>
    </citation>
    <scope>NUCLEOTIDE SEQUENCE [LARGE SCALE GENOMIC DNA]</scope>
    <source>
        <strain evidence="2 3">9N</strain>
    </source>
</reference>
<dbReference type="EMBL" id="JAZHYN010000057">
    <property type="protein sequence ID" value="MEF3367759.1"/>
    <property type="molecule type" value="Genomic_DNA"/>
</dbReference>